<dbReference type="Proteomes" id="UP000533598">
    <property type="component" value="Unassembled WGS sequence"/>
</dbReference>
<gene>
    <name evidence="2" type="ORF">HNR67_007124</name>
</gene>
<evidence type="ECO:0000256" key="1">
    <source>
        <dbReference type="SAM" id="SignalP"/>
    </source>
</evidence>
<proteinExistence type="predicted"/>
<name>A0A7W7FVZ3_9PSEU</name>
<accession>A0A7W7FVZ3</accession>
<dbReference type="EMBL" id="JACHMH010000001">
    <property type="protein sequence ID" value="MBB4681006.1"/>
    <property type="molecule type" value="Genomic_DNA"/>
</dbReference>
<evidence type="ECO:0000313" key="2">
    <source>
        <dbReference type="EMBL" id="MBB4681006.1"/>
    </source>
</evidence>
<protein>
    <submittedName>
        <fullName evidence="2">Uncharacterized protein</fullName>
    </submittedName>
</protein>
<feature type="signal peptide" evidence="1">
    <location>
        <begin position="1"/>
        <end position="31"/>
    </location>
</feature>
<organism evidence="2 3">
    <name type="scientific">Crossiella cryophila</name>
    <dbReference type="NCBI Taxonomy" id="43355"/>
    <lineage>
        <taxon>Bacteria</taxon>
        <taxon>Bacillati</taxon>
        <taxon>Actinomycetota</taxon>
        <taxon>Actinomycetes</taxon>
        <taxon>Pseudonocardiales</taxon>
        <taxon>Pseudonocardiaceae</taxon>
        <taxon>Crossiella</taxon>
    </lineage>
</organism>
<keyword evidence="3" id="KW-1185">Reference proteome</keyword>
<reference evidence="2 3" key="1">
    <citation type="submission" date="2020-08" db="EMBL/GenBank/DDBJ databases">
        <title>Sequencing the genomes of 1000 actinobacteria strains.</title>
        <authorList>
            <person name="Klenk H.-P."/>
        </authorList>
    </citation>
    <scope>NUCLEOTIDE SEQUENCE [LARGE SCALE GENOMIC DNA]</scope>
    <source>
        <strain evidence="2 3">DSM 44230</strain>
    </source>
</reference>
<evidence type="ECO:0000313" key="3">
    <source>
        <dbReference type="Proteomes" id="UP000533598"/>
    </source>
</evidence>
<comment type="caution">
    <text evidence="2">The sequence shown here is derived from an EMBL/GenBank/DDBJ whole genome shotgun (WGS) entry which is preliminary data.</text>
</comment>
<keyword evidence="1" id="KW-0732">Signal</keyword>
<sequence>MSARARAVLSGVLVALAGVLGLLLPTGTAFAAADPAVYTASKTTVAPEESFVLTATFTNPESTPVIFLWQGIHPAVNGGEWTLESCLGCTPSGVNNAVVADSTPVLPGESRSIQATYKAKAGSTGYSTFDGYVYYESGGVGKDKLTPAAVTVTIANP</sequence>
<dbReference type="RefSeq" id="WP_185007228.1">
    <property type="nucleotide sequence ID" value="NZ_BAAAUI010000039.1"/>
</dbReference>
<dbReference type="AlphaFoldDB" id="A0A7W7FVZ3"/>
<feature type="chain" id="PRO_5030858867" evidence="1">
    <location>
        <begin position="32"/>
        <end position="157"/>
    </location>
</feature>